<dbReference type="STRING" id="29367.CLPUN_26270"/>
<dbReference type="InterPro" id="IPR013328">
    <property type="entry name" value="6PGD_dom2"/>
</dbReference>
<dbReference type="Pfam" id="PF02558">
    <property type="entry name" value="ApbA"/>
    <property type="match status" value="1"/>
</dbReference>
<evidence type="ECO:0000313" key="14">
    <source>
        <dbReference type="EMBL" id="OOM76687.1"/>
    </source>
</evidence>
<keyword evidence="15" id="KW-1185">Reference proteome</keyword>
<dbReference type="InterPro" id="IPR008927">
    <property type="entry name" value="6-PGluconate_DH-like_C_sf"/>
</dbReference>
<dbReference type="GO" id="GO:0008677">
    <property type="term" value="F:2-dehydropantoate 2-reductase activity"/>
    <property type="evidence" value="ECO:0007669"/>
    <property type="project" value="UniProtKB-EC"/>
</dbReference>
<keyword evidence="7 11" id="KW-0521">NADP</keyword>
<dbReference type="Proteomes" id="UP000190890">
    <property type="component" value="Unassembled WGS sequence"/>
</dbReference>
<evidence type="ECO:0000256" key="6">
    <source>
        <dbReference type="ARBA" id="ARBA00022655"/>
    </source>
</evidence>
<dbReference type="NCBIfam" id="TIGR00745">
    <property type="entry name" value="apbA_panE"/>
    <property type="match status" value="1"/>
</dbReference>
<dbReference type="FunFam" id="1.10.1040.10:FF:000017">
    <property type="entry name" value="2-dehydropantoate 2-reductase"/>
    <property type="match status" value="1"/>
</dbReference>
<evidence type="ECO:0000256" key="11">
    <source>
        <dbReference type="RuleBase" id="RU362068"/>
    </source>
</evidence>
<comment type="catalytic activity">
    <reaction evidence="10 11">
        <text>(R)-pantoate + NADP(+) = 2-dehydropantoate + NADPH + H(+)</text>
        <dbReference type="Rhea" id="RHEA:16233"/>
        <dbReference type="ChEBI" id="CHEBI:11561"/>
        <dbReference type="ChEBI" id="CHEBI:15378"/>
        <dbReference type="ChEBI" id="CHEBI:15980"/>
        <dbReference type="ChEBI" id="CHEBI:57783"/>
        <dbReference type="ChEBI" id="CHEBI:58349"/>
        <dbReference type="EC" id="1.1.1.169"/>
    </reaction>
</comment>
<accession>A0A1S8TFV5</accession>
<dbReference type="PANTHER" id="PTHR43765">
    <property type="entry name" value="2-DEHYDROPANTOATE 2-REDUCTASE-RELATED"/>
    <property type="match status" value="1"/>
</dbReference>
<dbReference type="GO" id="GO:0005737">
    <property type="term" value="C:cytoplasm"/>
    <property type="evidence" value="ECO:0007669"/>
    <property type="project" value="TreeGrafter"/>
</dbReference>
<comment type="similarity">
    <text evidence="3 11">Belongs to the ketopantoate reductase family.</text>
</comment>
<evidence type="ECO:0000256" key="5">
    <source>
        <dbReference type="ARBA" id="ARBA00019465"/>
    </source>
</evidence>
<comment type="function">
    <text evidence="1 11">Catalyzes the NADPH-dependent reduction of ketopantoate into pantoic acid.</text>
</comment>
<evidence type="ECO:0000256" key="1">
    <source>
        <dbReference type="ARBA" id="ARBA00002919"/>
    </source>
</evidence>
<evidence type="ECO:0000256" key="3">
    <source>
        <dbReference type="ARBA" id="ARBA00007870"/>
    </source>
</evidence>
<dbReference type="InterPro" id="IPR003710">
    <property type="entry name" value="ApbA"/>
</dbReference>
<dbReference type="InterPro" id="IPR013752">
    <property type="entry name" value="KPA_reductase"/>
</dbReference>
<protein>
    <recommendedName>
        <fullName evidence="5 11">2-dehydropantoate 2-reductase</fullName>
        <ecNumber evidence="4 11">1.1.1.169</ecNumber>
    </recommendedName>
    <alternativeName>
        <fullName evidence="9 11">Ketopantoate reductase</fullName>
    </alternativeName>
</protein>
<dbReference type="GO" id="GO:0015940">
    <property type="term" value="P:pantothenate biosynthetic process"/>
    <property type="evidence" value="ECO:0007669"/>
    <property type="project" value="UniProtKB-UniPathway"/>
</dbReference>
<evidence type="ECO:0000256" key="9">
    <source>
        <dbReference type="ARBA" id="ARBA00032024"/>
    </source>
</evidence>
<dbReference type="EMBL" id="LZZM01000167">
    <property type="protein sequence ID" value="OOM76687.1"/>
    <property type="molecule type" value="Genomic_DNA"/>
</dbReference>
<reference evidence="14 15" key="1">
    <citation type="submission" date="2016-05" db="EMBL/GenBank/DDBJ databases">
        <title>Microbial solvent formation.</title>
        <authorList>
            <person name="Poehlein A."/>
            <person name="Montoya Solano J.D."/>
            <person name="Flitsch S."/>
            <person name="Krabben P."/>
            <person name="Duerre P."/>
            <person name="Daniel R."/>
        </authorList>
    </citation>
    <scope>NUCLEOTIDE SEQUENCE [LARGE SCALE GENOMIC DNA]</scope>
    <source>
        <strain evidence="14 15">DSM 2619</strain>
    </source>
</reference>
<dbReference type="PANTHER" id="PTHR43765:SF2">
    <property type="entry name" value="2-DEHYDROPANTOATE 2-REDUCTASE"/>
    <property type="match status" value="1"/>
</dbReference>
<organism evidence="14 15">
    <name type="scientific">Clostridium puniceum</name>
    <dbReference type="NCBI Taxonomy" id="29367"/>
    <lineage>
        <taxon>Bacteria</taxon>
        <taxon>Bacillati</taxon>
        <taxon>Bacillota</taxon>
        <taxon>Clostridia</taxon>
        <taxon>Eubacteriales</taxon>
        <taxon>Clostridiaceae</taxon>
        <taxon>Clostridium</taxon>
    </lineage>
</organism>
<evidence type="ECO:0000259" key="12">
    <source>
        <dbReference type="Pfam" id="PF02558"/>
    </source>
</evidence>
<dbReference type="GO" id="GO:0050661">
    <property type="term" value="F:NADP binding"/>
    <property type="evidence" value="ECO:0007669"/>
    <property type="project" value="TreeGrafter"/>
</dbReference>
<evidence type="ECO:0000256" key="2">
    <source>
        <dbReference type="ARBA" id="ARBA00004994"/>
    </source>
</evidence>
<feature type="domain" description="Ketopantoate reductase C-terminal" evidence="13">
    <location>
        <begin position="177"/>
        <end position="301"/>
    </location>
</feature>
<gene>
    <name evidence="14" type="primary">panE</name>
    <name evidence="14" type="ORF">CLPUN_26270</name>
</gene>
<dbReference type="Pfam" id="PF08546">
    <property type="entry name" value="ApbA_C"/>
    <property type="match status" value="1"/>
</dbReference>
<evidence type="ECO:0000256" key="10">
    <source>
        <dbReference type="ARBA" id="ARBA00048793"/>
    </source>
</evidence>
<dbReference type="InterPro" id="IPR013332">
    <property type="entry name" value="KPR_N"/>
</dbReference>
<dbReference type="Gene3D" id="1.10.1040.10">
    <property type="entry name" value="N-(1-d-carboxylethyl)-l-norvaline Dehydrogenase, domain 2"/>
    <property type="match status" value="1"/>
</dbReference>
<dbReference type="RefSeq" id="WP_158078766.1">
    <property type="nucleotide sequence ID" value="NZ_LZZM01000167.1"/>
</dbReference>
<dbReference type="InterPro" id="IPR050838">
    <property type="entry name" value="Ketopantoate_reductase"/>
</dbReference>
<comment type="caution">
    <text evidence="14">The sequence shown here is derived from an EMBL/GenBank/DDBJ whole genome shotgun (WGS) entry which is preliminary data.</text>
</comment>
<evidence type="ECO:0000256" key="7">
    <source>
        <dbReference type="ARBA" id="ARBA00022857"/>
    </source>
</evidence>
<dbReference type="EC" id="1.1.1.169" evidence="4 11"/>
<dbReference type="InterPro" id="IPR036291">
    <property type="entry name" value="NAD(P)-bd_dom_sf"/>
</dbReference>
<keyword evidence="6 11" id="KW-0566">Pantothenate biosynthesis</keyword>
<evidence type="ECO:0000256" key="4">
    <source>
        <dbReference type="ARBA" id="ARBA00013014"/>
    </source>
</evidence>
<dbReference type="AlphaFoldDB" id="A0A1S8TFV5"/>
<sequence>MVIAIIGAGAMGCLYGAYLSKENDVIMLDSYEPQVNSINQNGVTLIEADGSEKVYKNVKAYKSGTCKDSVDLVIVFVKSTYTEQALEENKDLFGKDTFVMTLQNGAGNDRKIKKYVNQCNIIIGTSKHNAVNLGEGKIKHGGSGMTTIGSNYNADNVVEAVASCLGKAGIEVEVSDDIQRIIWSKLFVNLSINTFTALIQTPIGYMIQNESAWNFAKRLVYEAVEVAEADGTYFDRREALEMVRDVCTKAGTGYSSMYQDRKKKIKMEIDAINGAIVEQAKLYGVPTPYNSLIVDLIHAVEGAYDLYD</sequence>
<dbReference type="UniPathway" id="UPA00028">
    <property type="reaction ID" value="UER00004"/>
</dbReference>
<name>A0A1S8TFV5_9CLOT</name>
<dbReference type="OrthoDB" id="9793586at2"/>
<evidence type="ECO:0000259" key="13">
    <source>
        <dbReference type="Pfam" id="PF08546"/>
    </source>
</evidence>
<dbReference type="Gene3D" id="3.40.50.720">
    <property type="entry name" value="NAD(P)-binding Rossmann-like Domain"/>
    <property type="match status" value="1"/>
</dbReference>
<evidence type="ECO:0000256" key="8">
    <source>
        <dbReference type="ARBA" id="ARBA00023002"/>
    </source>
</evidence>
<proteinExistence type="inferred from homology"/>
<dbReference type="SUPFAM" id="SSF48179">
    <property type="entry name" value="6-phosphogluconate dehydrogenase C-terminal domain-like"/>
    <property type="match status" value="1"/>
</dbReference>
<dbReference type="SUPFAM" id="SSF51735">
    <property type="entry name" value="NAD(P)-binding Rossmann-fold domains"/>
    <property type="match status" value="1"/>
</dbReference>
<keyword evidence="8 11" id="KW-0560">Oxidoreductase</keyword>
<evidence type="ECO:0000313" key="15">
    <source>
        <dbReference type="Proteomes" id="UP000190890"/>
    </source>
</evidence>
<feature type="domain" description="Ketopantoate reductase N-terminal" evidence="12">
    <location>
        <begin position="3"/>
        <end position="150"/>
    </location>
</feature>
<comment type="pathway">
    <text evidence="2 11">Cofactor biosynthesis; (R)-pantothenate biosynthesis; (R)-pantoate from 3-methyl-2-oxobutanoate: step 2/2.</text>
</comment>